<evidence type="ECO:0000313" key="3">
    <source>
        <dbReference type="Proteomes" id="UP000306409"/>
    </source>
</evidence>
<dbReference type="PANTHER" id="PTHR39673">
    <property type="entry name" value="TUNGSTEN FORMYLMETHANOFURAN DEHYDROGENASE, SUBUNIT C (FWDC)"/>
    <property type="match status" value="1"/>
</dbReference>
<dbReference type="InterPro" id="IPR012061">
    <property type="entry name" value="Glu_synth_lsu_3"/>
</dbReference>
<organism evidence="2 3">
    <name type="scientific">Ruminiclostridium herbifermentans</name>
    <dbReference type="NCBI Taxonomy" id="2488810"/>
    <lineage>
        <taxon>Bacteria</taxon>
        <taxon>Bacillati</taxon>
        <taxon>Bacillota</taxon>
        <taxon>Clostridia</taxon>
        <taxon>Eubacteriales</taxon>
        <taxon>Oscillospiraceae</taxon>
        <taxon>Ruminiclostridium</taxon>
    </lineage>
</organism>
<dbReference type="SUPFAM" id="SSF69336">
    <property type="entry name" value="Alpha subunit of glutamate synthase, C-terminal domain"/>
    <property type="match status" value="1"/>
</dbReference>
<name>A0A4U7JCI5_9FIRM</name>
<dbReference type="KEGG" id="rher:EHE19_004765"/>
<dbReference type="OrthoDB" id="9803192at2"/>
<evidence type="ECO:0000259" key="1">
    <source>
        <dbReference type="Pfam" id="PF01493"/>
    </source>
</evidence>
<dbReference type="InterPro" id="IPR002489">
    <property type="entry name" value="Glu_synth_asu_C"/>
</dbReference>
<feature type="domain" description="Glutamate synthase alpha subunit C-terminal" evidence="1">
    <location>
        <begin position="14"/>
        <end position="176"/>
    </location>
</feature>
<reference evidence="2 3" key="1">
    <citation type="submission" date="2020-09" db="EMBL/GenBank/DDBJ databases">
        <title>Characterization and genome sequencing of Ruminiclostridium sp. nov. MA18.</title>
        <authorList>
            <person name="Rettenmaier R."/>
            <person name="Kowollik M.-L."/>
            <person name="Liebl W."/>
            <person name="Zverlov V."/>
        </authorList>
    </citation>
    <scope>NUCLEOTIDE SEQUENCE [LARGE SCALE GENOMIC DNA]</scope>
    <source>
        <strain evidence="2 3">MA18</strain>
    </source>
</reference>
<dbReference type="EMBL" id="CP061336">
    <property type="protein sequence ID" value="QNU67779.1"/>
    <property type="molecule type" value="Genomic_DNA"/>
</dbReference>
<dbReference type="Gene3D" id="2.160.20.60">
    <property type="entry name" value="Glutamate synthase, alpha subunit, C-terminal domain"/>
    <property type="match status" value="1"/>
</dbReference>
<dbReference type="AlphaFoldDB" id="A0A4U7JCI5"/>
<accession>A0A4U7JCI5</accession>
<dbReference type="PANTHER" id="PTHR39673:SF5">
    <property type="entry name" value="TUNGSTEN-CONTAINING FORMYLMETHANOFURAN DEHYDROGENASE 2 SUBUNIT C"/>
    <property type="match status" value="1"/>
</dbReference>
<dbReference type="InterPro" id="IPR036485">
    <property type="entry name" value="Glu_synth_asu_C_sf"/>
</dbReference>
<gene>
    <name evidence="2" type="ORF">EHE19_004765</name>
</gene>
<dbReference type="Pfam" id="PF01493">
    <property type="entry name" value="GXGXG"/>
    <property type="match status" value="1"/>
</dbReference>
<keyword evidence="3" id="KW-1185">Reference proteome</keyword>
<sequence>MRITVGNTYYTEINEQIRNTADTDIILDEVYGQRYIGCGVGGKKITVNGTPGNALGAYMNGANIIVNGNAQDATGDTMNDGSIIIHGNCGDTTGYGMRGGKILVKGNAGYRVGIHIKEYRDQKPVVVVGGKTGDFLGEYQAGGIIIVLGIGVDGVPVGNFCGTGMHGGVIYLRCDEVPDGLPPQVSVETATEADKKTIEDHIAEFCDNFGYEKAELIKSNFIKLTANTKNPYKQLYTHN</sequence>
<evidence type="ECO:0000313" key="2">
    <source>
        <dbReference type="EMBL" id="QNU67779.1"/>
    </source>
</evidence>
<proteinExistence type="predicted"/>
<dbReference type="Proteomes" id="UP000306409">
    <property type="component" value="Chromosome"/>
</dbReference>
<dbReference type="PIRSF" id="PIRSF006519">
    <property type="entry name" value="GOGAT_dom3"/>
    <property type="match status" value="1"/>
</dbReference>
<dbReference type="GO" id="GO:0016491">
    <property type="term" value="F:oxidoreductase activity"/>
    <property type="evidence" value="ECO:0007669"/>
    <property type="project" value="InterPro"/>
</dbReference>
<protein>
    <submittedName>
        <fullName evidence="2">Glutamate synthase</fullName>
    </submittedName>
</protein>
<dbReference type="RefSeq" id="WP_137698145.1">
    <property type="nucleotide sequence ID" value="NZ_CP061336.1"/>
</dbReference>